<accession>A0ACC1Q9I4</accession>
<sequence length="161" mass="17479">MMHHVHEHSIRVTIAYGWNNTGTIFRIPTLSSTVAEFDNSYSSLELANNTAITIWREFAMSNVRAMGEGIHGGHWPAVRPDDGAQAGPSSGHHGVPVPHTGNAAADVREVANIQDMRGRLMARRPFAAIRDHAMRNAVDRANRVINAVIQSVQGGAANLRA</sequence>
<organism evidence="1 2">
    <name type="scientific">Trametes sanguinea</name>
    <dbReference type="NCBI Taxonomy" id="158606"/>
    <lineage>
        <taxon>Eukaryota</taxon>
        <taxon>Fungi</taxon>
        <taxon>Dikarya</taxon>
        <taxon>Basidiomycota</taxon>
        <taxon>Agaricomycotina</taxon>
        <taxon>Agaricomycetes</taxon>
        <taxon>Polyporales</taxon>
        <taxon>Polyporaceae</taxon>
        <taxon>Trametes</taxon>
    </lineage>
</organism>
<comment type="caution">
    <text evidence="1">The sequence shown here is derived from an EMBL/GenBank/DDBJ whole genome shotgun (WGS) entry which is preliminary data.</text>
</comment>
<protein>
    <submittedName>
        <fullName evidence="1">Uncharacterized protein</fullName>
    </submittedName>
</protein>
<keyword evidence="2" id="KW-1185">Reference proteome</keyword>
<name>A0ACC1Q9I4_9APHY</name>
<evidence type="ECO:0000313" key="1">
    <source>
        <dbReference type="EMBL" id="KAJ3015688.1"/>
    </source>
</evidence>
<gene>
    <name evidence="1" type="ORF">NUW54_g980</name>
</gene>
<proteinExistence type="predicted"/>
<dbReference type="Proteomes" id="UP001144978">
    <property type="component" value="Unassembled WGS sequence"/>
</dbReference>
<reference evidence="1" key="1">
    <citation type="submission" date="2022-08" db="EMBL/GenBank/DDBJ databases">
        <title>Genome Sequence of Pycnoporus sanguineus.</title>
        <authorList>
            <person name="Buettner E."/>
        </authorList>
    </citation>
    <scope>NUCLEOTIDE SEQUENCE</scope>
    <source>
        <strain evidence="1">CG-C14</strain>
    </source>
</reference>
<evidence type="ECO:0000313" key="2">
    <source>
        <dbReference type="Proteomes" id="UP001144978"/>
    </source>
</evidence>
<dbReference type="EMBL" id="JANSHE010000148">
    <property type="protein sequence ID" value="KAJ3015688.1"/>
    <property type="molecule type" value="Genomic_DNA"/>
</dbReference>